<evidence type="ECO:0000256" key="5">
    <source>
        <dbReference type="ARBA" id="ARBA00022842"/>
    </source>
</evidence>
<name>A0A0U1NSL9_9BACI</name>
<dbReference type="InterPro" id="IPR021135">
    <property type="entry name" value="PEP_COase"/>
</dbReference>
<dbReference type="GO" id="GO:0015977">
    <property type="term" value="P:carbon fixation"/>
    <property type="evidence" value="ECO:0007669"/>
    <property type="project" value="UniProtKB-UniRule"/>
</dbReference>
<evidence type="ECO:0000256" key="9">
    <source>
        <dbReference type="HAMAP-Rule" id="MF_00595"/>
    </source>
</evidence>
<feature type="active site" evidence="9">
    <location>
        <position position="150"/>
    </location>
</feature>
<dbReference type="PANTHER" id="PTHR30523:SF6">
    <property type="entry name" value="PHOSPHOENOLPYRUVATE CARBOXYLASE"/>
    <property type="match status" value="1"/>
</dbReference>
<evidence type="ECO:0000256" key="2">
    <source>
        <dbReference type="ARBA" id="ARBA00008346"/>
    </source>
</evidence>
<evidence type="ECO:0000313" key="10">
    <source>
        <dbReference type="EMBL" id="CRK80718.1"/>
    </source>
</evidence>
<evidence type="ECO:0000256" key="6">
    <source>
        <dbReference type="ARBA" id="ARBA00023239"/>
    </source>
</evidence>
<comment type="function">
    <text evidence="1 9">Forms oxaloacetate, a four-carbon dicarboxylic acid source for the tricarboxylic acid cycle.</text>
</comment>
<evidence type="ECO:0000313" key="11">
    <source>
        <dbReference type="Proteomes" id="UP000199087"/>
    </source>
</evidence>
<reference evidence="11" key="1">
    <citation type="submission" date="2015-05" db="EMBL/GenBank/DDBJ databases">
        <authorList>
            <person name="Urmite Genomes"/>
        </authorList>
    </citation>
    <scope>NUCLEOTIDE SEQUENCE [LARGE SCALE GENOMIC DNA]</scope>
    <source>
        <strain evidence="11">LF1</strain>
    </source>
</reference>
<comment type="subunit">
    <text evidence="9">Homotetramer.</text>
</comment>
<feature type="active site" evidence="9">
    <location>
        <position position="578"/>
    </location>
</feature>
<comment type="similarity">
    <text evidence="2 9">Belongs to the PEPCase type 1 family.</text>
</comment>
<dbReference type="HAMAP" id="MF_00595">
    <property type="entry name" value="PEPcase_type1"/>
    <property type="match status" value="1"/>
</dbReference>
<dbReference type="Pfam" id="PF00311">
    <property type="entry name" value="PEPcase"/>
    <property type="match status" value="1"/>
</dbReference>
<comment type="cofactor">
    <cofactor evidence="9">
        <name>Mg(2+)</name>
        <dbReference type="ChEBI" id="CHEBI:18420"/>
    </cofactor>
</comment>
<dbReference type="EMBL" id="CVRB01000001">
    <property type="protein sequence ID" value="CRK80718.1"/>
    <property type="molecule type" value="Genomic_DNA"/>
</dbReference>
<protein>
    <recommendedName>
        <fullName evidence="4 9">Phosphoenolpyruvate carboxylase</fullName>
        <shortName evidence="9">PEPC</shortName>
        <shortName evidence="9">PEPCase</shortName>
        <ecNumber evidence="3 9">4.1.1.31</ecNumber>
    </recommendedName>
</protein>
<keyword evidence="5 9" id="KW-0460">Magnesium</keyword>
<dbReference type="PRINTS" id="PR00150">
    <property type="entry name" value="PEPCARBXLASE"/>
</dbReference>
<evidence type="ECO:0000256" key="4">
    <source>
        <dbReference type="ARBA" id="ARBA00022419"/>
    </source>
</evidence>
<dbReference type="InterPro" id="IPR022805">
    <property type="entry name" value="PEP_COase_bac/pln-type"/>
</dbReference>
<sequence length="920" mass="106331">MTTDMKTNDSSLPLRRDVKLLGQMLGEILVNHGGKELFDKVEQIRIMCKSLRTQFDQETYVKLQEEITGLSSPMRKQIIRAFSMYFHLINAAEQNHRIRRRRQYQLQDESIVQPTSIESAILSLKENRINEDMIQDVLNTLSLELVITAHPTEATKRSILEIQSRIAVILKNLDHPLLTNRERKKLEESLFNEVTILWQTDELRHHKPSVMDEVRNGLYYFDQTLFEVLPEIHRELEACLEKYYPQTAWEVPNFLRFGSWIGGDRDGNPNVTHDVTWETLYRQRKLVLKKYKEVLVDLMKRYSHSTTRVEVSEELLQLLEEEEDRYLSDEKKWPVETEVYRRIFAIIIERVIQVGKSDIGYKSADELLEDLYVIHRSLKKHHPAQHELKTIQRLIRQVQLFGFHLATLDIRNHSGEHEAAITEILRKVGISDNYAELAEEEKMNILQNILMDPRPLLLLHEDYSEETQEMIKVFQMIKKAHEEFGKRSISVYLVSMTKSPSDLLEVLVLAKEAGIYRLHVDGTLESHLNIAPLLETIDDLTAGPKIMKTLFEMPLYRKHLMQMGDQQEIMLGYSDGSKDGGTLTANWKLYKAQVEIHEMAKSYQIGLKFFHGRGGSLGRGGGPLNKSLLSQPAETVGDGVKITEQGEVLSARYLLEDIAYRSLEQATSTLLETAAYVSKEADQGHLRDDSWVKAIEKISEEAYKKYQSLVFDDPDFLSYFHDATPLKEIGELNIGSRPMSRKNKGRFEDLRAIPWVFAWTQCRQLLPAWYAAGTGLTAFADIDEENLLLLQNMYEKWPFFQSTIDNLQMALMKADITTAKEYLTLVEDQMAAKRIFANILEEYERTKAILLKITGDKELLDHTPNIQDSVHRRNPYVDPLNFLQVELIKELRLKDEPNEELLTQVLLTISGISAGLRNTG</sequence>
<dbReference type="PANTHER" id="PTHR30523">
    <property type="entry name" value="PHOSPHOENOLPYRUVATE CARBOXYLASE"/>
    <property type="match status" value="1"/>
</dbReference>
<gene>
    <name evidence="9" type="primary">ppc</name>
    <name evidence="10" type="ORF">BN000_00606</name>
</gene>
<proteinExistence type="inferred from homology"/>
<keyword evidence="11" id="KW-1185">Reference proteome</keyword>
<dbReference type="RefSeq" id="WP_090630638.1">
    <property type="nucleotide sequence ID" value="NZ_CVRB01000001.1"/>
</dbReference>
<dbReference type="EC" id="4.1.1.31" evidence="3 9"/>
<evidence type="ECO:0000256" key="7">
    <source>
        <dbReference type="ARBA" id="ARBA00023300"/>
    </source>
</evidence>
<evidence type="ECO:0000256" key="1">
    <source>
        <dbReference type="ARBA" id="ARBA00003670"/>
    </source>
</evidence>
<organism evidence="10 11">
    <name type="scientific">Neobacillus massiliamazoniensis</name>
    <dbReference type="NCBI Taxonomy" id="1499688"/>
    <lineage>
        <taxon>Bacteria</taxon>
        <taxon>Bacillati</taxon>
        <taxon>Bacillota</taxon>
        <taxon>Bacilli</taxon>
        <taxon>Bacillales</taxon>
        <taxon>Bacillaceae</taxon>
        <taxon>Neobacillus</taxon>
    </lineage>
</organism>
<dbReference type="InterPro" id="IPR015813">
    <property type="entry name" value="Pyrv/PenolPyrv_kinase-like_dom"/>
</dbReference>
<dbReference type="Proteomes" id="UP000199087">
    <property type="component" value="Unassembled WGS sequence"/>
</dbReference>
<dbReference type="SUPFAM" id="SSF51621">
    <property type="entry name" value="Phosphoenolpyruvate/pyruvate domain"/>
    <property type="match status" value="1"/>
</dbReference>
<dbReference type="NCBIfam" id="NF000584">
    <property type="entry name" value="PRK00009.1"/>
    <property type="match status" value="1"/>
</dbReference>
<dbReference type="GO" id="GO:0005829">
    <property type="term" value="C:cytosol"/>
    <property type="evidence" value="ECO:0007669"/>
    <property type="project" value="TreeGrafter"/>
</dbReference>
<dbReference type="GO" id="GO:0000287">
    <property type="term" value="F:magnesium ion binding"/>
    <property type="evidence" value="ECO:0007669"/>
    <property type="project" value="UniProtKB-UniRule"/>
</dbReference>
<dbReference type="Gene3D" id="1.20.1440.90">
    <property type="entry name" value="Phosphoenolpyruvate/pyruvate domain"/>
    <property type="match status" value="1"/>
</dbReference>
<keyword evidence="7 9" id="KW-0120">Carbon dioxide fixation</keyword>
<dbReference type="GO" id="GO:0006099">
    <property type="term" value="P:tricarboxylic acid cycle"/>
    <property type="evidence" value="ECO:0007669"/>
    <property type="project" value="InterPro"/>
</dbReference>
<dbReference type="GO" id="GO:0008964">
    <property type="term" value="F:phosphoenolpyruvate carboxylase activity"/>
    <property type="evidence" value="ECO:0007669"/>
    <property type="project" value="UniProtKB-UniRule"/>
</dbReference>
<evidence type="ECO:0000256" key="3">
    <source>
        <dbReference type="ARBA" id="ARBA00012305"/>
    </source>
</evidence>
<evidence type="ECO:0000256" key="8">
    <source>
        <dbReference type="ARBA" id="ARBA00048995"/>
    </source>
</evidence>
<dbReference type="AlphaFoldDB" id="A0A0U1NSL9"/>
<accession>A0A0U1NSL9</accession>
<keyword evidence="10" id="KW-0670">Pyruvate</keyword>
<dbReference type="GO" id="GO:0006107">
    <property type="term" value="P:oxaloacetate metabolic process"/>
    <property type="evidence" value="ECO:0007669"/>
    <property type="project" value="UniProtKB-UniRule"/>
</dbReference>
<keyword evidence="6 9" id="KW-0456">Lyase</keyword>
<dbReference type="OrthoDB" id="9768133at2"/>
<dbReference type="STRING" id="1499688.BN000_00606"/>
<comment type="catalytic activity">
    <reaction evidence="8 9">
        <text>oxaloacetate + phosphate = phosphoenolpyruvate + hydrogencarbonate</text>
        <dbReference type="Rhea" id="RHEA:28370"/>
        <dbReference type="ChEBI" id="CHEBI:16452"/>
        <dbReference type="ChEBI" id="CHEBI:17544"/>
        <dbReference type="ChEBI" id="CHEBI:43474"/>
        <dbReference type="ChEBI" id="CHEBI:58702"/>
        <dbReference type="EC" id="4.1.1.31"/>
    </reaction>
</comment>